<dbReference type="EMBL" id="VDMB01000001">
    <property type="protein sequence ID" value="TYT76110.1"/>
    <property type="molecule type" value="Genomic_DNA"/>
</dbReference>
<dbReference type="Proteomes" id="UP000321899">
    <property type="component" value="Unassembled WGS sequence"/>
</dbReference>
<feature type="domain" description="ABC transporter" evidence="1">
    <location>
        <begin position="35"/>
        <end position="128"/>
    </location>
</feature>
<gene>
    <name evidence="2" type="ORF">FIM25_00715</name>
</gene>
<evidence type="ECO:0000313" key="2">
    <source>
        <dbReference type="EMBL" id="TYT76110.1"/>
    </source>
</evidence>
<protein>
    <submittedName>
        <fullName evidence="2">ATP-binding cassette domain-containing protein</fullName>
    </submittedName>
</protein>
<dbReference type="InterPro" id="IPR039421">
    <property type="entry name" value="Type_1_exporter"/>
</dbReference>
<dbReference type="GO" id="GO:0016887">
    <property type="term" value="F:ATP hydrolysis activity"/>
    <property type="evidence" value="ECO:0007669"/>
    <property type="project" value="InterPro"/>
</dbReference>
<dbReference type="InterPro" id="IPR027417">
    <property type="entry name" value="P-loop_NTPase"/>
</dbReference>
<keyword evidence="2" id="KW-0067">ATP-binding</keyword>
<dbReference type="InterPro" id="IPR003439">
    <property type="entry name" value="ABC_transporter-like_ATP-bd"/>
</dbReference>
<sequence length="173" mass="18779">MPGCCLVGYSVALVPGLVSNSSSVSPPPIDVEEGCLRRHVGLLDQDVHLFPMTLGENIRLASPLAGDDLLMDLLDEVALGDWARELPEGLNTPIGDYGTGVSWGQARRLALARLLLMETPVLILDEPFEGLDADTADALLTMLRRRQQEGILIVISHQHLKGSFTHYLRLSAS</sequence>
<comment type="caution">
    <text evidence="2">The sequence shown here is derived from an EMBL/GenBank/DDBJ whole genome shotgun (WGS) entry which is preliminary data.</text>
</comment>
<dbReference type="Gene3D" id="3.40.50.300">
    <property type="entry name" value="P-loop containing nucleotide triphosphate hydrolases"/>
    <property type="match status" value="1"/>
</dbReference>
<dbReference type="AlphaFoldDB" id="A0A5Q4VIZ0"/>
<dbReference type="OrthoDB" id="9772049at2"/>
<dbReference type="GO" id="GO:0005524">
    <property type="term" value="F:ATP binding"/>
    <property type="evidence" value="ECO:0007669"/>
    <property type="project" value="UniProtKB-KW"/>
</dbReference>
<keyword evidence="3" id="KW-1185">Reference proteome</keyword>
<dbReference type="Pfam" id="PF00005">
    <property type="entry name" value="ABC_tran"/>
    <property type="match status" value="1"/>
</dbReference>
<reference evidence="2 3" key="1">
    <citation type="submission" date="2019-06" db="EMBL/GenBank/DDBJ databases">
        <title>Desulfobotulus mexicanus sp. nov., a novel sulfate-reducing bacterium isolated from the sediment of an alkaline crater lake in Mexico.</title>
        <authorList>
            <person name="Hirschler-Rea A."/>
        </authorList>
    </citation>
    <scope>NUCLEOTIDE SEQUENCE [LARGE SCALE GENOMIC DNA]</scope>
    <source>
        <strain evidence="2 3">PAR22N</strain>
    </source>
</reference>
<organism evidence="2 3">
    <name type="scientific">Desulfobotulus mexicanus</name>
    <dbReference type="NCBI Taxonomy" id="2586642"/>
    <lineage>
        <taxon>Bacteria</taxon>
        <taxon>Pseudomonadati</taxon>
        <taxon>Thermodesulfobacteriota</taxon>
        <taxon>Desulfobacteria</taxon>
        <taxon>Desulfobacterales</taxon>
        <taxon>Desulfobacteraceae</taxon>
        <taxon>Desulfobotulus</taxon>
    </lineage>
</organism>
<keyword evidence="2" id="KW-0547">Nucleotide-binding</keyword>
<dbReference type="PANTHER" id="PTHR43394">
    <property type="entry name" value="ATP-DEPENDENT PERMEASE MDL1, MITOCHONDRIAL"/>
    <property type="match status" value="1"/>
</dbReference>
<dbReference type="GO" id="GO:0015421">
    <property type="term" value="F:ABC-type oligopeptide transporter activity"/>
    <property type="evidence" value="ECO:0007669"/>
    <property type="project" value="TreeGrafter"/>
</dbReference>
<accession>A0A5Q4VIZ0</accession>
<evidence type="ECO:0000259" key="1">
    <source>
        <dbReference type="Pfam" id="PF00005"/>
    </source>
</evidence>
<dbReference type="SUPFAM" id="SSF52540">
    <property type="entry name" value="P-loop containing nucleoside triphosphate hydrolases"/>
    <property type="match status" value="1"/>
</dbReference>
<proteinExistence type="predicted"/>
<name>A0A5Q4VIZ0_9BACT</name>
<evidence type="ECO:0000313" key="3">
    <source>
        <dbReference type="Proteomes" id="UP000321899"/>
    </source>
</evidence>
<dbReference type="PANTHER" id="PTHR43394:SF1">
    <property type="entry name" value="ATP-BINDING CASSETTE SUB-FAMILY B MEMBER 10, MITOCHONDRIAL"/>
    <property type="match status" value="1"/>
</dbReference>